<dbReference type="HAMAP" id="MF_00688">
    <property type="entry name" value="Leu_Phe_trans"/>
    <property type="match status" value="1"/>
</dbReference>
<dbReference type="OrthoDB" id="9790282at2"/>
<evidence type="ECO:0000256" key="6">
    <source>
        <dbReference type="ARBA" id="ARBA00050652"/>
    </source>
</evidence>
<sequence length="245" mass="26774">MIVRLHPTALAFPDPASALGPDSDAPGLLAVGGDLRPERIVAAYQQGIFPWFSEGQPPLWWSPDPRMVLQVADFKLHPSLRKTLRRFLRTPGCAVHVNRDTEAVIRACASTPREGQGGTWIVPDMQAAYAELARRGVVQSVETWRDGVCIGGLYGVRLGRMFFGESMFAHATDASKIALTYLVALCRRDGIAWIDCQQNTRHLASLGAAEVSGAAFRAHLAATVHAPPLTAWEDDPTAWRWVLAP</sequence>
<evidence type="ECO:0000313" key="17">
    <source>
        <dbReference type="Proteomes" id="UP000288587"/>
    </source>
</evidence>
<evidence type="ECO:0000256" key="1">
    <source>
        <dbReference type="ARBA" id="ARBA00004496"/>
    </source>
</evidence>
<dbReference type="InterPro" id="IPR016181">
    <property type="entry name" value="Acyl_CoA_acyltransferase"/>
</dbReference>
<keyword evidence="3 15" id="KW-0808">Transferase</keyword>
<evidence type="ECO:0000256" key="10">
    <source>
        <dbReference type="ARBA" id="ARBA00066767"/>
    </source>
</evidence>
<dbReference type="RefSeq" id="WP_127680080.1">
    <property type="nucleotide sequence ID" value="NZ_SACM01000001.1"/>
</dbReference>
<keyword evidence="4 15" id="KW-0012">Acyltransferase</keyword>
<comment type="catalytic activity">
    <reaction evidence="5 15">
        <text>L-phenylalanyl-tRNA(Phe) + an N-terminal L-alpha-aminoacyl-[protein] = an N-terminal L-phenylalanyl-L-alpha-aminoacyl-[protein] + tRNA(Phe)</text>
        <dbReference type="Rhea" id="RHEA:43632"/>
        <dbReference type="Rhea" id="RHEA-COMP:9668"/>
        <dbReference type="Rhea" id="RHEA-COMP:9699"/>
        <dbReference type="Rhea" id="RHEA-COMP:10636"/>
        <dbReference type="Rhea" id="RHEA-COMP:10637"/>
        <dbReference type="ChEBI" id="CHEBI:78442"/>
        <dbReference type="ChEBI" id="CHEBI:78531"/>
        <dbReference type="ChEBI" id="CHEBI:78597"/>
        <dbReference type="ChEBI" id="CHEBI:83561"/>
        <dbReference type="EC" id="2.3.2.6"/>
    </reaction>
</comment>
<keyword evidence="2 15" id="KW-0963">Cytoplasm</keyword>
<dbReference type="PANTHER" id="PTHR30098">
    <property type="entry name" value="LEUCYL/PHENYLALANYL-TRNA--PROTEIN TRANSFERASE"/>
    <property type="match status" value="1"/>
</dbReference>
<comment type="function">
    <text evidence="8 15">Functions in the N-end rule pathway of protein degradation where it conjugates Leu, Phe and, less efficiently, Met from aminoacyl-tRNAs to the N-termini of proteins containing an N-terminal arginine or lysine.</text>
</comment>
<proteinExistence type="inferred from homology"/>
<comment type="similarity">
    <text evidence="9 15">Belongs to the L/F-transferase family.</text>
</comment>
<evidence type="ECO:0000256" key="5">
    <source>
        <dbReference type="ARBA" id="ARBA00050607"/>
    </source>
</evidence>
<gene>
    <name evidence="15" type="primary">aat</name>
    <name evidence="16" type="ORF">EOD73_01170</name>
</gene>
<dbReference type="Proteomes" id="UP000288587">
    <property type="component" value="Unassembled WGS sequence"/>
</dbReference>
<dbReference type="GO" id="GO:0030163">
    <property type="term" value="P:protein catabolic process"/>
    <property type="evidence" value="ECO:0007669"/>
    <property type="project" value="UniProtKB-UniRule"/>
</dbReference>
<dbReference type="NCBIfam" id="TIGR00667">
    <property type="entry name" value="aat"/>
    <property type="match status" value="1"/>
</dbReference>
<comment type="catalytic activity">
    <reaction evidence="6 15">
        <text>N-terminal L-arginyl-[protein] + L-leucyl-tRNA(Leu) = N-terminal L-leucyl-L-arginyl-[protein] + tRNA(Leu) + H(+)</text>
        <dbReference type="Rhea" id="RHEA:50416"/>
        <dbReference type="Rhea" id="RHEA-COMP:9613"/>
        <dbReference type="Rhea" id="RHEA-COMP:9622"/>
        <dbReference type="Rhea" id="RHEA-COMP:12672"/>
        <dbReference type="Rhea" id="RHEA-COMP:12673"/>
        <dbReference type="ChEBI" id="CHEBI:15378"/>
        <dbReference type="ChEBI" id="CHEBI:64719"/>
        <dbReference type="ChEBI" id="CHEBI:78442"/>
        <dbReference type="ChEBI" id="CHEBI:78494"/>
        <dbReference type="ChEBI" id="CHEBI:133044"/>
        <dbReference type="EC" id="2.3.2.6"/>
    </reaction>
</comment>
<comment type="caution">
    <text evidence="16">The sequence shown here is derived from an EMBL/GenBank/DDBJ whole genome shotgun (WGS) entry which is preliminary data.</text>
</comment>
<dbReference type="InterPro" id="IPR042221">
    <property type="entry name" value="Leu/Phe-tRNA_Trfase_N"/>
</dbReference>
<evidence type="ECO:0000256" key="3">
    <source>
        <dbReference type="ARBA" id="ARBA00022679"/>
    </source>
</evidence>
<dbReference type="PANTHER" id="PTHR30098:SF2">
    <property type="entry name" value="LEUCYL_PHENYLALANYL-TRNA--PROTEIN TRANSFERASE"/>
    <property type="match status" value="1"/>
</dbReference>
<evidence type="ECO:0000256" key="13">
    <source>
        <dbReference type="ARBA" id="ARBA00077165"/>
    </source>
</evidence>
<dbReference type="Gene3D" id="3.30.70.3550">
    <property type="entry name" value="Leucyl/phenylalanyl-tRNA-protein transferase, N-terminal domain"/>
    <property type="match status" value="1"/>
</dbReference>
<dbReference type="Gene3D" id="3.40.630.70">
    <property type="entry name" value="Leucyl/phenylalanyl-tRNA-protein transferase, C-terminal domain"/>
    <property type="match status" value="1"/>
</dbReference>
<evidence type="ECO:0000256" key="4">
    <source>
        <dbReference type="ARBA" id="ARBA00023315"/>
    </source>
</evidence>
<dbReference type="EC" id="2.3.2.6" evidence="10 15"/>
<evidence type="ECO:0000313" key="16">
    <source>
        <dbReference type="EMBL" id="RVT87668.1"/>
    </source>
</evidence>
<protein>
    <recommendedName>
        <fullName evidence="11 15">Leucyl/phenylalanyl-tRNA--protein transferase</fullName>
        <ecNumber evidence="10 15">2.3.2.6</ecNumber>
    </recommendedName>
    <alternativeName>
        <fullName evidence="12 15">L/F-transferase</fullName>
    </alternativeName>
    <alternativeName>
        <fullName evidence="13 15">Leucyltransferase</fullName>
    </alternativeName>
    <alternativeName>
        <fullName evidence="14 15">Phenyalanyltransferase</fullName>
    </alternativeName>
</protein>
<evidence type="ECO:0000256" key="15">
    <source>
        <dbReference type="HAMAP-Rule" id="MF_00688"/>
    </source>
</evidence>
<comment type="catalytic activity">
    <reaction evidence="7 15">
        <text>N-terminal L-lysyl-[protein] + L-leucyl-tRNA(Leu) = N-terminal L-leucyl-L-lysyl-[protein] + tRNA(Leu) + H(+)</text>
        <dbReference type="Rhea" id="RHEA:12340"/>
        <dbReference type="Rhea" id="RHEA-COMP:9613"/>
        <dbReference type="Rhea" id="RHEA-COMP:9622"/>
        <dbReference type="Rhea" id="RHEA-COMP:12670"/>
        <dbReference type="Rhea" id="RHEA-COMP:12671"/>
        <dbReference type="ChEBI" id="CHEBI:15378"/>
        <dbReference type="ChEBI" id="CHEBI:65249"/>
        <dbReference type="ChEBI" id="CHEBI:78442"/>
        <dbReference type="ChEBI" id="CHEBI:78494"/>
        <dbReference type="ChEBI" id="CHEBI:133043"/>
        <dbReference type="EC" id="2.3.2.6"/>
    </reaction>
</comment>
<reference evidence="16 17" key="1">
    <citation type="submission" date="2019-01" db="EMBL/GenBank/DDBJ databases">
        <authorList>
            <person name="Chen W.-M."/>
        </authorList>
    </citation>
    <scope>NUCLEOTIDE SEQUENCE [LARGE SCALE GENOMIC DNA]</scope>
    <source>
        <strain evidence="16 17">CCP-18</strain>
    </source>
</reference>
<evidence type="ECO:0000256" key="9">
    <source>
        <dbReference type="ARBA" id="ARBA00061535"/>
    </source>
</evidence>
<organism evidence="16 17">
    <name type="scientific">Inhella crocodyli</name>
    <dbReference type="NCBI Taxonomy" id="2499851"/>
    <lineage>
        <taxon>Bacteria</taxon>
        <taxon>Pseudomonadati</taxon>
        <taxon>Pseudomonadota</taxon>
        <taxon>Betaproteobacteria</taxon>
        <taxon>Burkholderiales</taxon>
        <taxon>Sphaerotilaceae</taxon>
        <taxon>Inhella</taxon>
    </lineage>
</organism>
<evidence type="ECO:0000256" key="7">
    <source>
        <dbReference type="ARBA" id="ARBA00051538"/>
    </source>
</evidence>
<keyword evidence="17" id="KW-1185">Reference proteome</keyword>
<accession>A0A437LQN1</accession>
<dbReference type="GO" id="GO:0008914">
    <property type="term" value="F:leucyl-tRNA--protein transferase activity"/>
    <property type="evidence" value="ECO:0007669"/>
    <property type="project" value="UniProtKB-UniRule"/>
</dbReference>
<dbReference type="Pfam" id="PF03588">
    <property type="entry name" value="Leu_Phe_trans"/>
    <property type="match status" value="1"/>
</dbReference>
<dbReference type="SUPFAM" id="SSF55729">
    <property type="entry name" value="Acyl-CoA N-acyltransferases (Nat)"/>
    <property type="match status" value="1"/>
</dbReference>
<dbReference type="EMBL" id="SACM01000001">
    <property type="protein sequence ID" value="RVT87668.1"/>
    <property type="molecule type" value="Genomic_DNA"/>
</dbReference>
<evidence type="ECO:0000256" key="2">
    <source>
        <dbReference type="ARBA" id="ARBA00022490"/>
    </source>
</evidence>
<name>A0A437LQN1_9BURK</name>
<dbReference type="AlphaFoldDB" id="A0A437LQN1"/>
<evidence type="ECO:0000256" key="14">
    <source>
        <dbReference type="ARBA" id="ARBA00083640"/>
    </source>
</evidence>
<dbReference type="GO" id="GO:0005737">
    <property type="term" value="C:cytoplasm"/>
    <property type="evidence" value="ECO:0007669"/>
    <property type="project" value="UniProtKB-SubCell"/>
</dbReference>
<evidence type="ECO:0000256" key="11">
    <source>
        <dbReference type="ARBA" id="ARBA00074372"/>
    </source>
</evidence>
<evidence type="ECO:0000256" key="8">
    <source>
        <dbReference type="ARBA" id="ARBA00054043"/>
    </source>
</evidence>
<comment type="subcellular location">
    <subcellularLocation>
        <location evidence="1 15">Cytoplasm</location>
    </subcellularLocation>
</comment>
<dbReference type="FunFam" id="3.30.70.3550:FF:000001">
    <property type="entry name" value="Leucyl/phenylalanyl-tRNA--protein transferase"/>
    <property type="match status" value="1"/>
</dbReference>
<evidence type="ECO:0000256" key="12">
    <source>
        <dbReference type="ARBA" id="ARBA00077136"/>
    </source>
</evidence>
<dbReference type="InterPro" id="IPR004616">
    <property type="entry name" value="Leu/Phe-tRNA_Trfase"/>
</dbReference>
<dbReference type="InterPro" id="IPR042203">
    <property type="entry name" value="Leu/Phe-tRNA_Trfase_C"/>
</dbReference>